<keyword evidence="5 6" id="KW-0472">Membrane</keyword>
<proteinExistence type="inferred from homology"/>
<keyword evidence="3 6" id="KW-0812">Transmembrane</keyword>
<dbReference type="PANTHER" id="PTHR11266:SF93">
    <property type="entry name" value="INTEGRAL MEMBRANE PROTEIN 25D9-6"/>
    <property type="match status" value="1"/>
</dbReference>
<evidence type="ECO:0000256" key="2">
    <source>
        <dbReference type="ARBA" id="ARBA00006824"/>
    </source>
</evidence>
<reference evidence="7 8" key="1">
    <citation type="submission" date="2021-06" db="EMBL/GenBank/DDBJ databases">
        <authorList>
            <person name="Kallberg Y."/>
            <person name="Tangrot J."/>
            <person name="Rosling A."/>
        </authorList>
    </citation>
    <scope>NUCLEOTIDE SEQUENCE [LARGE SCALE GENOMIC DNA]</scope>
    <source>
        <strain evidence="7 8">120-4 pot B 10/14</strain>
    </source>
</reference>
<comment type="similarity">
    <text evidence="2 6">Belongs to the peroxisomal membrane protein PXMP2/4 family.</text>
</comment>
<keyword evidence="8" id="KW-1185">Reference proteome</keyword>
<accession>A0ABN7VD05</accession>
<dbReference type="EMBL" id="CAJVQB010012689">
    <property type="protein sequence ID" value="CAG8757282.1"/>
    <property type="molecule type" value="Genomic_DNA"/>
</dbReference>
<organism evidence="7 8">
    <name type="scientific">Gigaspora margarita</name>
    <dbReference type="NCBI Taxonomy" id="4874"/>
    <lineage>
        <taxon>Eukaryota</taxon>
        <taxon>Fungi</taxon>
        <taxon>Fungi incertae sedis</taxon>
        <taxon>Mucoromycota</taxon>
        <taxon>Glomeromycotina</taxon>
        <taxon>Glomeromycetes</taxon>
        <taxon>Diversisporales</taxon>
        <taxon>Gigasporaceae</taxon>
        <taxon>Gigaspora</taxon>
    </lineage>
</organism>
<evidence type="ECO:0000256" key="4">
    <source>
        <dbReference type="ARBA" id="ARBA00022989"/>
    </source>
</evidence>
<evidence type="ECO:0000256" key="3">
    <source>
        <dbReference type="ARBA" id="ARBA00022692"/>
    </source>
</evidence>
<evidence type="ECO:0000256" key="1">
    <source>
        <dbReference type="ARBA" id="ARBA00004141"/>
    </source>
</evidence>
<name>A0ABN7VD05_GIGMA</name>
<dbReference type="PANTHER" id="PTHR11266">
    <property type="entry name" value="PEROXISOMAL MEMBRANE PROTEIN 2, PXMP2 MPV17"/>
    <property type="match status" value="1"/>
</dbReference>
<sequence>RSQSFPSALLTFYNQQLYTNPLRTKAITSGILNGLQEFLAQELIVKMALYGFFISGPLNHGLFEISNKIFKNRTGSGAKLLQTLVTLLIIFPIQNTVYLAAMALIAGFRAPEQILASIKKSLWPMMKVTWIIFPIVQTFAQKFLEPQLWASTKAKIRQRKQLEDDQ</sequence>
<evidence type="ECO:0000313" key="7">
    <source>
        <dbReference type="EMBL" id="CAG8757282.1"/>
    </source>
</evidence>
<comment type="subcellular location">
    <subcellularLocation>
        <location evidence="1">Membrane</location>
        <topology evidence="1">Multi-pass membrane protein</topology>
    </subcellularLocation>
</comment>
<dbReference type="InterPro" id="IPR007248">
    <property type="entry name" value="Mpv17_PMP22"/>
</dbReference>
<evidence type="ECO:0000256" key="6">
    <source>
        <dbReference type="RuleBase" id="RU363053"/>
    </source>
</evidence>
<evidence type="ECO:0000313" key="8">
    <source>
        <dbReference type="Proteomes" id="UP000789901"/>
    </source>
</evidence>
<keyword evidence="4 6" id="KW-1133">Transmembrane helix</keyword>
<feature type="non-terminal residue" evidence="7">
    <location>
        <position position="1"/>
    </location>
</feature>
<evidence type="ECO:0000256" key="5">
    <source>
        <dbReference type="ARBA" id="ARBA00023136"/>
    </source>
</evidence>
<dbReference type="Proteomes" id="UP000789901">
    <property type="component" value="Unassembled WGS sequence"/>
</dbReference>
<comment type="caution">
    <text evidence="7">The sequence shown here is derived from an EMBL/GenBank/DDBJ whole genome shotgun (WGS) entry which is preliminary data.</text>
</comment>
<protein>
    <submittedName>
        <fullName evidence="7">37833_t:CDS:1</fullName>
    </submittedName>
</protein>
<feature type="transmembrane region" description="Helical" evidence="6">
    <location>
        <begin position="43"/>
        <end position="63"/>
    </location>
</feature>
<feature type="transmembrane region" description="Helical" evidence="6">
    <location>
        <begin position="84"/>
        <end position="108"/>
    </location>
</feature>
<dbReference type="Pfam" id="PF04117">
    <property type="entry name" value="Mpv17_PMP22"/>
    <property type="match status" value="1"/>
</dbReference>
<gene>
    <name evidence="7" type="ORF">GMARGA_LOCUS17056</name>
</gene>